<reference evidence="1 2" key="1">
    <citation type="submission" date="2019-05" db="EMBL/GenBank/DDBJ databases">
        <authorList>
            <person name="Qu J.-H."/>
        </authorList>
    </citation>
    <scope>NUCLEOTIDE SEQUENCE [LARGE SCALE GENOMIC DNA]</scope>
    <source>
        <strain evidence="1 2">NS28</strain>
    </source>
</reference>
<protein>
    <recommendedName>
        <fullName evidence="3">PD-(D/E)XK endonuclease-like domain-containing protein</fullName>
    </recommendedName>
</protein>
<accession>A0A5M8QXV2</accession>
<gene>
    <name evidence="1" type="ORF">FEM33_06220</name>
</gene>
<proteinExistence type="predicted"/>
<dbReference type="AlphaFoldDB" id="A0A5M8QXV2"/>
<comment type="caution">
    <text evidence="1">The sequence shown here is derived from an EMBL/GenBank/DDBJ whole genome shotgun (WGS) entry which is preliminary data.</text>
</comment>
<evidence type="ECO:0000313" key="1">
    <source>
        <dbReference type="EMBL" id="KAA6440198.1"/>
    </source>
</evidence>
<keyword evidence="2" id="KW-1185">Reference proteome</keyword>
<evidence type="ECO:0000313" key="2">
    <source>
        <dbReference type="Proteomes" id="UP000323994"/>
    </source>
</evidence>
<dbReference type="RefSeq" id="WP_139011222.1">
    <property type="nucleotide sequence ID" value="NZ_VBSN01000027.1"/>
</dbReference>
<dbReference type="EMBL" id="VBSN01000027">
    <property type="protein sequence ID" value="KAA6440198.1"/>
    <property type="molecule type" value="Genomic_DNA"/>
</dbReference>
<dbReference type="OrthoDB" id="943289at2"/>
<organism evidence="1 2">
    <name type="scientific">Dyadobacter flavalbus</name>
    <dbReference type="NCBI Taxonomy" id="2579942"/>
    <lineage>
        <taxon>Bacteria</taxon>
        <taxon>Pseudomonadati</taxon>
        <taxon>Bacteroidota</taxon>
        <taxon>Cytophagia</taxon>
        <taxon>Cytophagales</taxon>
        <taxon>Spirosomataceae</taxon>
        <taxon>Dyadobacter</taxon>
    </lineage>
</organism>
<dbReference type="Proteomes" id="UP000323994">
    <property type="component" value="Unassembled WGS sequence"/>
</dbReference>
<name>A0A5M8QXV2_9BACT</name>
<sequence length="195" mass="22405">MNASPVKYKFYPTLLNTYDSFEKGYVTETELIDRINRLPSVQTEAQAKGTSFEDAAIKGINEEMFDAGILARVRALLPRPMVKTQAYCEYQINDVLLYGYVDVIGKIMAVDIKTTGKYEAGNYAKSHQNFYLPALRSKGIRKLRYVITDFNEVYSEEYDQTFDFSHQLSQINAFCQFVEDNRGKITDYKIFGGEK</sequence>
<evidence type="ECO:0008006" key="3">
    <source>
        <dbReference type="Google" id="ProtNLM"/>
    </source>
</evidence>